<dbReference type="InterPro" id="IPR038528">
    <property type="entry name" value="TEL2_C_sf"/>
</dbReference>
<dbReference type="InterPro" id="IPR051970">
    <property type="entry name" value="TEL2_Regulation"/>
</dbReference>
<reference evidence="4" key="1">
    <citation type="submission" date="2022-11" db="EMBL/GenBank/DDBJ databases">
        <authorList>
            <person name="Scott C."/>
            <person name="Bruce N."/>
        </authorList>
    </citation>
    <scope>NUCLEOTIDE SEQUENCE</scope>
</reference>
<evidence type="ECO:0000313" key="4">
    <source>
        <dbReference type="EMBL" id="CAI4216302.1"/>
    </source>
</evidence>
<gene>
    <name evidence="4" type="ORF">PPNO1_LOCUS5959</name>
</gene>
<dbReference type="Gene3D" id="1.25.40.720">
    <property type="entry name" value="Telomere length regulation protein 2, C-terminal domain"/>
    <property type="match status" value="1"/>
</dbReference>
<feature type="region of interest" description="Disordered" evidence="2">
    <location>
        <begin position="74"/>
        <end position="144"/>
    </location>
</feature>
<organism evidence="4 5">
    <name type="scientific">Parascedosporium putredinis</name>
    <dbReference type="NCBI Taxonomy" id="1442378"/>
    <lineage>
        <taxon>Eukaryota</taxon>
        <taxon>Fungi</taxon>
        <taxon>Dikarya</taxon>
        <taxon>Ascomycota</taxon>
        <taxon>Pezizomycotina</taxon>
        <taxon>Sordariomycetes</taxon>
        <taxon>Hypocreomycetidae</taxon>
        <taxon>Microascales</taxon>
        <taxon>Microascaceae</taxon>
        <taxon>Parascedosporium</taxon>
    </lineage>
</organism>
<dbReference type="EMBL" id="CALLCH030000015">
    <property type="protein sequence ID" value="CAI4216302.1"/>
    <property type="molecule type" value="Genomic_DNA"/>
</dbReference>
<comment type="similarity">
    <text evidence="1">Belongs to the TEL2 family.</text>
</comment>
<feature type="domain" description="Telomere length regulation protein conserved" evidence="3">
    <location>
        <begin position="151"/>
        <end position="261"/>
    </location>
</feature>
<dbReference type="PANTHER" id="PTHR15830:SF10">
    <property type="entry name" value="TELOMERE LENGTH REGULATION PROTEIN TEL2 HOMOLOG"/>
    <property type="match status" value="1"/>
</dbReference>
<dbReference type="Proteomes" id="UP000838763">
    <property type="component" value="Unassembled WGS sequence"/>
</dbReference>
<evidence type="ECO:0000256" key="2">
    <source>
        <dbReference type="SAM" id="MobiDB-lite"/>
    </source>
</evidence>
<dbReference type="Pfam" id="PF10193">
    <property type="entry name" value="Telomere_reg-2"/>
    <property type="match status" value="1"/>
</dbReference>
<name>A0A9P1H5B9_9PEZI</name>
<dbReference type="InterPro" id="IPR019337">
    <property type="entry name" value="Telomere_length_regulation_dom"/>
</dbReference>
<dbReference type="GO" id="GO:0051879">
    <property type="term" value="F:Hsp90 protein binding"/>
    <property type="evidence" value="ECO:0007669"/>
    <property type="project" value="TreeGrafter"/>
</dbReference>
<feature type="compositionally biased region" description="Acidic residues" evidence="2">
    <location>
        <begin position="117"/>
        <end position="140"/>
    </location>
</feature>
<evidence type="ECO:0000313" key="5">
    <source>
        <dbReference type="Proteomes" id="UP000838763"/>
    </source>
</evidence>
<keyword evidence="5" id="KW-1185">Reference proteome</keyword>
<dbReference type="GO" id="GO:0051083">
    <property type="term" value="P:'de novo' cotranslational protein folding"/>
    <property type="evidence" value="ECO:0007669"/>
    <property type="project" value="TreeGrafter"/>
</dbReference>
<accession>A0A9P1H5B9</accession>
<dbReference type="GO" id="GO:0005829">
    <property type="term" value="C:cytosol"/>
    <property type="evidence" value="ECO:0007669"/>
    <property type="project" value="TreeGrafter"/>
</dbReference>
<protein>
    <recommendedName>
        <fullName evidence="3">Telomere length regulation protein conserved domain-containing protein</fullName>
    </recommendedName>
</protein>
<dbReference type="OrthoDB" id="10258062at2759"/>
<proteinExistence type="inferred from homology"/>
<evidence type="ECO:0000256" key="1">
    <source>
        <dbReference type="ARBA" id="ARBA00006133"/>
    </source>
</evidence>
<comment type="caution">
    <text evidence="4">The sequence shown here is derived from an EMBL/GenBank/DDBJ whole genome shotgun (WGS) entry which is preliminary data.</text>
</comment>
<dbReference type="GO" id="GO:0042162">
    <property type="term" value="F:telomeric DNA binding"/>
    <property type="evidence" value="ECO:0007669"/>
    <property type="project" value="TreeGrafter"/>
</dbReference>
<evidence type="ECO:0000259" key="3">
    <source>
        <dbReference type="Pfam" id="PF10193"/>
    </source>
</evidence>
<dbReference type="AlphaFoldDB" id="A0A9P1H5B9"/>
<sequence length="492" mass="53806">MIAGGPLYTAMVSARLETPNNAARGLGMVVGEAISALIHNPEQRLNFDMSETDSADSRRLKSLTKVNDKLGPVKPLLATKELPKTNPSPVYIKQKPKKPKPTAPPSQKSKLIIEEVGSSDDDITPYDKPDSDDEDSEEDPTLVRRDNVKAPVYIRNLIVYLRDIDSYDKQKIGLKTAPSLIRRKANFGDEVRDHAEELATLFVGLQDKYDMEDFYELRLESMVSLVVALPKSMGPWFIKSFFQGDFSLSQRGVILAALGIATRELGGFQQSAYAAGASFPSKKLTEKMDRLFLGPSSSDQASASGSNLKALPPTALDGIAKSMATSFLGPLAAEAADKATGPDALKLSTLKSKVKRATNNKTGTPNISSKVIAAYILRPLVERYQYAISVKGSRMARILAEPYLLTTYLKTVAVAYHAGGPAMPDLLDLTNLAWDALGPQITDTIEWLNQLLTIVRGGEQEEDDVRLLASGVMVRLHQIVEKYRMNLMGAVY</sequence>
<dbReference type="PANTHER" id="PTHR15830">
    <property type="entry name" value="TELOMERE LENGTH REGULATION PROTEIN TEL2 FAMILY MEMBER"/>
    <property type="match status" value="1"/>
</dbReference>